<dbReference type="GO" id="GO:0004553">
    <property type="term" value="F:hydrolase activity, hydrolyzing O-glycosyl compounds"/>
    <property type="evidence" value="ECO:0007669"/>
    <property type="project" value="TreeGrafter"/>
</dbReference>
<dbReference type="KEGG" id="lck:HN018_20695"/>
<gene>
    <name evidence="3" type="ORF">HN018_20695</name>
</gene>
<dbReference type="AlphaFoldDB" id="A0A6M8HVF8"/>
<dbReference type="Pfam" id="PF00723">
    <property type="entry name" value="Glyco_hydro_15"/>
    <property type="match status" value="1"/>
</dbReference>
<keyword evidence="4" id="KW-1185">Reference proteome</keyword>
<accession>A0A6M8HVF8</accession>
<proteinExistence type="predicted"/>
<keyword evidence="3" id="KW-0378">Hydrolase</keyword>
<dbReference type="PANTHER" id="PTHR31616:SF0">
    <property type="entry name" value="GLUCAN 1,4-ALPHA-GLUCOSIDASE"/>
    <property type="match status" value="1"/>
</dbReference>
<dbReference type="InterPro" id="IPR008928">
    <property type="entry name" value="6-hairpin_glycosidase_sf"/>
</dbReference>
<dbReference type="InterPro" id="IPR045582">
    <property type="entry name" value="Trehalase-like_N"/>
</dbReference>
<evidence type="ECO:0000259" key="2">
    <source>
        <dbReference type="Pfam" id="PF19291"/>
    </source>
</evidence>
<dbReference type="InterPro" id="IPR011613">
    <property type="entry name" value="GH15-like"/>
</dbReference>
<dbReference type="EMBL" id="CP053708">
    <property type="protein sequence ID" value="QKE92131.1"/>
    <property type="molecule type" value="Genomic_DNA"/>
</dbReference>
<evidence type="ECO:0000313" key="3">
    <source>
        <dbReference type="EMBL" id="QKE92131.1"/>
    </source>
</evidence>
<feature type="domain" description="GH15-like" evidence="1">
    <location>
        <begin position="220"/>
        <end position="584"/>
    </location>
</feature>
<name>A0A6M8HVF8_9PROT</name>
<dbReference type="RefSeq" id="WP_171837033.1">
    <property type="nucleotide sequence ID" value="NZ_CP053708.1"/>
</dbReference>
<evidence type="ECO:0000259" key="1">
    <source>
        <dbReference type="Pfam" id="PF00723"/>
    </source>
</evidence>
<organism evidence="3 4">
    <name type="scientific">Lichenicola cladoniae</name>
    <dbReference type="NCBI Taxonomy" id="1484109"/>
    <lineage>
        <taxon>Bacteria</taxon>
        <taxon>Pseudomonadati</taxon>
        <taxon>Pseudomonadota</taxon>
        <taxon>Alphaproteobacteria</taxon>
        <taxon>Acetobacterales</taxon>
        <taxon>Acetobacteraceae</taxon>
        <taxon>Lichenicola</taxon>
    </lineage>
</organism>
<dbReference type="Gene3D" id="1.50.10.10">
    <property type="match status" value="1"/>
</dbReference>
<reference evidence="3 4" key="1">
    <citation type="journal article" date="2014" name="World J. Microbiol. Biotechnol.">
        <title>Biodiversity and physiological characteristics of Antarctic and Arctic lichens-associated bacteria.</title>
        <authorList>
            <person name="Lee Y.M."/>
            <person name="Kim E.H."/>
            <person name="Lee H.K."/>
            <person name="Hong S.G."/>
        </authorList>
    </citation>
    <scope>NUCLEOTIDE SEQUENCE [LARGE SCALE GENOMIC DNA]</scope>
    <source>
        <strain evidence="3 4">PAMC 26569</strain>
    </source>
</reference>
<dbReference type="GO" id="GO:0005975">
    <property type="term" value="P:carbohydrate metabolic process"/>
    <property type="evidence" value="ECO:0007669"/>
    <property type="project" value="InterPro"/>
</dbReference>
<dbReference type="PANTHER" id="PTHR31616">
    <property type="entry name" value="TREHALASE"/>
    <property type="match status" value="1"/>
</dbReference>
<dbReference type="SUPFAM" id="SSF48208">
    <property type="entry name" value="Six-hairpin glycosidases"/>
    <property type="match status" value="1"/>
</dbReference>
<protein>
    <submittedName>
        <fullName evidence="3">Glycoside hydrolase family 15 protein</fullName>
    </submittedName>
</protein>
<dbReference type="InterPro" id="IPR012341">
    <property type="entry name" value="6hp_glycosidase-like_sf"/>
</dbReference>
<dbReference type="Pfam" id="PF19291">
    <property type="entry name" value="TREH_N"/>
    <property type="match status" value="1"/>
</dbReference>
<sequence>MSNPIEDYALIGDGETAALVSREGSIDWLCWPRFDDDSCFAALLGTPENGRWLLRPAVTVVSSSRRYQPDTLVMETDLETADGAIRLIDFMPMREGSTSSLVRVVVGLRGQVVSRMELQLRFDYGTLPPWSEQTADGIVAKVGPDLIVLHAPVAIEVQQHMSQATFTVEVGQRLAFVLSYSPAHLPVPSRIDAERALTITQSFWREWSGRFDDSRTQWPEAVRRSLITLKAMIHRPSGGLVAAPTTSLPEAPGGKMNWDYRYCWLRDATFTLGALLNAGYRHEAEQWRDWLLRVIAGSPERVRIMYRIDGARHLSEWSVDDLPGYRHAVPVRVGNAASTQHQIDVFGEVLDCLSLAREGGVPASAQQAFAERRIVEHLENVWNTKGSGVWESRDELRQYTYSKAMAWVGIDRFLREYGERLSASGDEDAALVHRLSALRQTIHDEVCREGWNEGLGTFTQYYGGQEIDASLLLMPLVGFLPADDPRMRSTIDTIQRELSEDGLIRRMKAKSDGPNEGAFLACSFWMADCLNLLGRTDEAKAQLERALSVRNDVGLLSEEYDVPGRHLAGNFPQALSHLALVNTALGLSGPVLNRGGA</sequence>
<feature type="domain" description="Trehalase-like N-terminal" evidence="2">
    <location>
        <begin position="2"/>
        <end position="170"/>
    </location>
</feature>
<dbReference type="Proteomes" id="UP000500767">
    <property type="component" value="Chromosome"/>
</dbReference>
<evidence type="ECO:0000313" key="4">
    <source>
        <dbReference type="Proteomes" id="UP000500767"/>
    </source>
</evidence>